<dbReference type="FunCoup" id="A0A0L0HQS5">
    <property type="interactions" value="364"/>
</dbReference>
<dbReference type="Gene3D" id="2.40.270.10">
    <property type="entry name" value="DNA-directed RNA polymerase, subunit 2, domain 6"/>
    <property type="match status" value="1"/>
</dbReference>
<dbReference type="FunFam" id="2.40.50.150:FF:000004">
    <property type="entry name" value="DNA-directed RNA polymerase subunit beta"/>
    <property type="match status" value="1"/>
</dbReference>
<comment type="function">
    <text evidence="11">DNA-dependent RNA polymerase catalyzes the transcription of DNA into RNA using the four ribonucleoside triphosphates as substrates. Second largest core component of RNA polymerase I which synthesizes ribosomal RNA precursors. Proposed to contribute to the polymerase catalytic activity and forms the polymerase active center together with the largest subunit. Pol I is composed of mobile elements and RPA2 is part of the core element with the central large cleft and probably a clamp element that moves to open and close the cleft.</text>
</comment>
<dbReference type="OrthoDB" id="10248617at2759"/>
<dbReference type="FunFam" id="3.90.1110.10:FF:000007">
    <property type="entry name" value="DNA-directed RNA polymerase subunit beta"/>
    <property type="match status" value="1"/>
</dbReference>
<dbReference type="CDD" id="cd00653">
    <property type="entry name" value="RNA_pol_B_RPB2"/>
    <property type="match status" value="1"/>
</dbReference>
<dbReference type="GO" id="GO:0032549">
    <property type="term" value="F:ribonucleoside binding"/>
    <property type="evidence" value="ECO:0007669"/>
    <property type="project" value="InterPro"/>
</dbReference>
<dbReference type="EC" id="2.7.7.6" evidence="14"/>
<keyword evidence="9 14" id="KW-0804">Transcription</keyword>
<keyword evidence="23" id="KW-1185">Reference proteome</keyword>
<keyword evidence="5 14" id="KW-0548">Nucleotidyltransferase</keyword>
<dbReference type="GO" id="GO:0005730">
    <property type="term" value="C:nucleolus"/>
    <property type="evidence" value="ECO:0007669"/>
    <property type="project" value="UniProtKB-SubCell"/>
</dbReference>
<evidence type="ECO:0000259" key="19">
    <source>
        <dbReference type="Pfam" id="PF04563"/>
    </source>
</evidence>
<dbReference type="InterPro" id="IPR037034">
    <property type="entry name" value="RNA_pol_Rpb2_2_sf"/>
</dbReference>
<dbReference type="VEuPathDB" id="FungiDB:SPPG_02235"/>
<dbReference type="GO" id="GO:0008270">
    <property type="term" value="F:zinc ion binding"/>
    <property type="evidence" value="ECO:0007669"/>
    <property type="project" value="UniProtKB-KW"/>
</dbReference>
<sequence>MTLTELANRLSVNFFGLNESRVFRSCKLLEAFVFFVQGSVTTRSITPVPSANIPTFSLIMAPSATKAPKRDTSTFRTLDRQKESILPSKTRPHYPRLAKLSAPHVESFNSLFAYGGVGAGLLETAVGDIGRRVVFDGKTGGGLGGRNKLELWLTNVNVGKPSIENSRGAVSNQLFPSECRERGISYKALMQVRLNWRVNGGPIQFEMKSLGKLPVMVRSTRCNLDGKAPRDLIKHHEDPDEFGGYFISNGIERLIRLLIVPRRNHPTAIIRSSYTNRGPTYSQYGVAMRCVRPDQSSQTVTLHYCTDGAVTLRFSYRKNEYMVPVLLVLRALAEASDRELFERLTMGQANNTFLTDRVELLLRSFRRYAVHTRKQCLSYLGSKFAVMMDSPEDMFEEQVGEEFLKRVVLVHLEDSREKFDMLIFMMQKLYALVAGECAPDNPDSPQHQEILLPGHLYLGIMKEKMGDWLSAIKAQIQQDLRRMPASVDFFDKKYLSKVFQKTGGSADIGRKMEYFLATGNLVSNTGLDLQQTSGYTIVAEKLNFYRYISHFRSVHRGSFFAELKTTTVRKLLPESWGFLCPVHTPDGSPCGLLNHLSHTCRIIVDKVDVNKIPGLVASLGVGQMGGMGARTIRTEAEDVPDDDNAMDLDEDEGEEAEDELDSMDPVVEVGRRQYMTVSVQLDGKVIGWCSARLAEQVARRLRQWKVTGSKPVPLDLEIGYVPPSRGGQYPGLFLFSTPARMMRPVKYLATGGTDMVGPFEQVYMDIACLKEDVVPGITTHIEFTPTNVLSVVANLTPFSDHNQSPRNMYQCQMGKQSMGTPAHNLPHRTDNKLYRLQTGQTPVVRPKLHDEYGLDNYPNGMNAVVAVISYTGYDMEDASILNKSAHERGYGYGTVYKSEFIDLSEKRRKGEPISHHFGLWATDSVARLPPKIMKGVMEFLDLDGLPIIGRRLTQGDPLYAYVDDVTGKVTVMPYKGMEDAYIDEVRLIGTDSGDQELQKIHIKLRIPRPPIIGDKFSSRHGQKGVISQKWPAVDMPFSETGIIPDVIINPHAFPSRMTIGMFVESLAGKSGALHGRSQDATPWTFLEGAGECAADYFGEELKDAGFNYHGNEAMYSGITGGEFKADIYIGVVYYQRLRHMVSDKYQVRTTGPVHNVTQQPIKGRKRAGGIRFGEMERDSLLAHGVSFLLQDRLMNCSDYSQSWVCGGCGSLVGVGLMGQGAKDVGTSVSSGKAVCTICGNGDKVEVVAVPFVFRYLVSELVGMGVKLRLTVE</sequence>
<dbReference type="InterPro" id="IPR015712">
    <property type="entry name" value="DNA-dir_RNA_pol_su2"/>
</dbReference>
<dbReference type="InterPro" id="IPR007644">
    <property type="entry name" value="RNA_pol_bsu_protrusion"/>
</dbReference>
<dbReference type="InterPro" id="IPR007642">
    <property type="entry name" value="RNA_pol_Rpb2_2"/>
</dbReference>
<keyword evidence="7" id="KW-0863">Zinc-finger</keyword>
<dbReference type="InterPro" id="IPR007120">
    <property type="entry name" value="DNA-dir_RNAP_su2_dom"/>
</dbReference>
<dbReference type="GO" id="GO:0003677">
    <property type="term" value="F:DNA binding"/>
    <property type="evidence" value="ECO:0007669"/>
    <property type="project" value="InterPro"/>
</dbReference>
<feature type="domain" description="DNA-directed RNA polymerase I subunit RPA2" evidence="21">
    <location>
        <begin position="686"/>
        <end position="743"/>
    </location>
</feature>
<dbReference type="GeneID" id="27685833"/>
<dbReference type="Pfam" id="PF04560">
    <property type="entry name" value="RNA_pol_Rpb2_7"/>
    <property type="match status" value="1"/>
</dbReference>
<comment type="catalytic activity">
    <reaction evidence="12">
        <text>RNA(n) + a ribonucleoside 5'-triphosphate = RNA(n+1) + diphosphate</text>
        <dbReference type="Rhea" id="RHEA:21248"/>
        <dbReference type="Rhea" id="RHEA-COMP:14527"/>
        <dbReference type="Rhea" id="RHEA-COMP:17342"/>
        <dbReference type="ChEBI" id="CHEBI:33019"/>
        <dbReference type="ChEBI" id="CHEBI:61557"/>
        <dbReference type="ChEBI" id="CHEBI:140395"/>
        <dbReference type="EC" id="2.7.7.6"/>
    </reaction>
    <physiologicalReaction direction="left-to-right" evidence="12">
        <dbReference type="Rhea" id="RHEA:21249"/>
    </physiologicalReaction>
</comment>
<evidence type="ECO:0000259" key="16">
    <source>
        <dbReference type="Pfam" id="PF00562"/>
    </source>
</evidence>
<dbReference type="STRING" id="645134.A0A0L0HQS5"/>
<dbReference type="InterPro" id="IPR014724">
    <property type="entry name" value="RNA_pol_RPB2_OB-fold"/>
</dbReference>
<feature type="domain" description="RNA polymerase Rpb2" evidence="18">
    <location>
        <begin position="263"/>
        <end position="450"/>
    </location>
</feature>
<dbReference type="InterPro" id="IPR007641">
    <property type="entry name" value="RNA_pol_Rpb2_7"/>
</dbReference>
<evidence type="ECO:0000256" key="4">
    <source>
        <dbReference type="ARBA" id="ARBA00022679"/>
    </source>
</evidence>
<accession>A0A0L0HQS5</accession>
<evidence type="ECO:0000256" key="15">
    <source>
        <dbReference type="SAM" id="MobiDB-lite"/>
    </source>
</evidence>
<dbReference type="FunFam" id="3.90.1100.10:FF:000008">
    <property type="entry name" value="DNA-directed RNA polymerase subunit beta"/>
    <property type="match status" value="1"/>
</dbReference>
<keyword evidence="6" id="KW-0479">Metal-binding</keyword>
<feature type="domain" description="RNA polymerase beta subunit protrusion" evidence="19">
    <location>
        <begin position="100"/>
        <end position="482"/>
    </location>
</feature>
<feature type="compositionally biased region" description="Acidic residues" evidence="15">
    <location>
        <begin position="637"/>
        <end position="661"/>
    </location>
</feature>
<evidence type="ECO:0000256" key="14">
    <source>
        <dbReference type="RuleBase" id="RU363031"/>
    </source>
</evidence>
<evidence type="ECO:0000313" key="22">
    <source>
        <dbReference type="EMBL" id="KND03174.1"/>
    </source>
</evidence>
<dbReference type="InParanoid" id="A0A0L0HQS5"/>
<evidence type="ECO:0000259" key="20">
    <source>
        <dbReference type="Pfam" id="PF04565"/>
    </source>
</evidence>
<dbReference type="FunFam" id="3.90.1100.10:FF:000016">
    <property type="entry name" value="DNA-directed RNA polymerase subunit beta"/>
    <property type="match status" value="1"/>
</dbReference>
<dbReference type="Gene3D" id="3.90.1110.10">
    <property type="entry name" value="RNA polymerase Rpb2, domain 2"/>
    <property type="match status" value="1"/>
</dbReference>
<gene>
    <name evidence="22" type="ORF">SPPG_02235</name>
</gene>
<evidence type="ECO:0000256" key="6">
    <source>
        <dbReference type="ARBA" id="ARBA00022723"/>
    </source>
</evidence>
<dbReference type="RefSeq" id="XP_016611213.1">
    <property type="nucleotide sequence ID" value="XM_016750525.1"/>
</dbReference>
<dbReference type="Pfam" id="PF04561">
    <property type="entry name" value="RNA_pol_Rpb2_2"/>
    <property type="match status" value="1"/>
</dbReference>
<dbReference type="GO" id="GO:0006362">
    <property type="term" value="P:transcription elongation by RNA polymerase I"/>
    <property type="evidence" value="ECO:0007669"/>
    <property type="project" value="UniProtKB-ARBA"/>
</dbReference>
<evidence type="ECO:0000256" key="10">
    <source>
        <dbReference type="ARBA" id="ARBA00023242"/>
    </source>
</evidence>
<feature type="domain" description="DNA-directed RNA polymerase subunit 2 hybrid-binding" evidence="16">
    <location>
        <begin position="792"/>
        <end position="1166"/>
    </location>
</feature>
<keyword evidence="4 14" id="KW-0808">Transferase</keyword>
<reference evidence="22 23" key="1">
    <citation type="submission" date="2009-08" db="EMBL/GenBank/DDBJ databases">
        <title>The Genome Sequence of Spizellomyces punctatus strain DAOM BR117.</title>
        <authorList>
            <consortium name="The Broad Institute Genome Sequencing Platform"/>
            <person name="Russ C."/>
            <person name="Cuomo C."/>
            <person name="Shea T."/>
            <person name="Young S.K."/>
            <person name="Zeng Q."/>
            <person name="Koehrsen M."/>
            <person name="Haas B."/>
            <person name="Borodovsky M."/>
            <person name="Guigo R."/>
            <person name="Alvarado L."/>
            <person name="Berlin A."/>
            <person name="Bochicchio J."/>
            <person name="Borenstein D."/>
            <person name="Chapman S."/>
            <person name="Chen Z."/>
            <person name="Engels R."/>
            <person name="Freedman E."/>
            <person name="Gellesch M."/>
            <person name="Goldberg J."/>
            <person name="Griggs A."/>
            <person name="Gujja S."/>
            <person name="Heiman D."/>
            <person name="Hepburn T."/>
            <person name="Howarth C."/>
            <person name="Jen D."/>
            <person name="Larson L."/>
            <person name="Lewis B."/>
            <person name="Mehta T."/>
            <person name="Park D."/>
            <person name="Pearson M."/>
            <person name="Roberts A."/>
            <person name="Saif S."/>
            <person name="Shenoy N."/>
            <person name="Sisk P."/>
            <person name="Stolte C."/>
            <person name="Sykes S."/>
            <person name="Thomson T."/>
            <person name="Walk T."/>
            <person name="White J."/>
            <person name="Yandava C."/>
            <person name="Burger G."/>
            <person name="Gray M.W."/>
            <person name="Holland P.W.H."/>
            <person name="King N."/>
            <person name="Lang F.B.F."/>
            <person name="Roger A.J."/>
            <person name="Ruiz-Trillo I."/>
            <person name="Lander E."/>
            <person name="Nusbaum C."/>
        </authorList>
    </citation>
    <scope>NUCLEOTIDE SEQUENCE [LARGE SCALE GENOMIC DNA]</scope>
    <source>
        <strain evidence="22 23">DAOM BR117</strain>
    </source>
</reference>
<dbReference type="InterPro" id="IPR009674">
    <property type="entry name" value="Rpa2_dom_4"/>
</dbReference>
<feature type="domain" description="RNA polymerase Rpb2" evidence="17">
    <location>
        <begin position="1168"/>
        <end position="1271"/>
    </location>
</feature>
<comment type="subcellular location">
    <subcellularLocation>
        <location evidence="1">Nucleus</location>
        <location evidence="1">Nucleolus</location>
    </subcellularLocation>
</comment>
<evidence type="ECO:0000256" key="5">
    <source>
        <dbReference type="ARBA" id="ARBA00022695"/>
    </source>
</evidence>
<dbReference type="InterPro" id="IPR007121">
    <property type="entry name" value="RNA_pol_bsu_CS"/>
</dbReference>
<dbReference type="PANTHER" id="PTHR20856">
    <property type="entry name" value="DNA-DIRECTED RNA POLYMERASE I SUBUNIT 2"/>
    <property type="match status" value="1"/>
</dbReference>
<dbReference type="EMBL" id="KQ257452">
    <property type="protein sequence ID" value="KND03174.1"/>
    <property type="molecule type" value="Genomic_DNA"/>
</dbReference>
<evidence type="ECO:0000259" key="17">
    <source>
        <dbReference type="Pfam" id="PF04560"/>
    </source>
</evidence>
<dbReference type="FunFam" id="3.90.1800.10:FF:000004">
    <property type="entry name" value="DNA-directed RNA polymerase subunit beta"/>
    <property type="match status" value="1"/>
</dbReference>
<evidence type="ECO:0000256" key="3">
    <source>
        <dbReference type="ARBA" id="ARBA00022478"/>
    </source>
</evidence>
<evidence type="ECO:0000256" key="9">
    <source>
        <dbReference type="ARBA" id="ARBA00023163"/>
    </source>
</evidence>
<dbReference type="AlphaFoldDB" id="A0A0L0HQS5"/>
<dbReference type="OMA" id="FFGVVHY"/>
<feature type="region of interest" description="Disordered" evidence="15">
    <location>
        <begin position="636"/>
        <end position="661"/>
    </location>
</feature>
<dbReference type="InterPro" id="IPR007645">
    <property type="entry name" value="RNA_pol_Rpb2_3"/>
</dbReference>
<evidence type="ECO:0000256" key="13">
    <source>
        <dbReference type="RuleBase" id="RU000434"/>
    </source>
</evidence>
<keyword evidence="8" id="KW-0862">Zinc</keyword>
<dbReference type="Pfam" id="PF00562">
    <property type="entry name" value="RNA_pol_Rpb2_6"/>
    <property type="match status" value="1"/>
</dbReference>
<dbReference type="PROSITE" id="PS01166">
    <property type="entry name" value="RNA_POL_BETA"/>
    <property type="match status" value="1"/>
</dbReference>
<name>A0A0L0HQS5_SPIPD</name>
<evidence type="ECO:0000256" key="1">
    <source>
        <dbReference type="ARBA" id="ARBA00004604"/>
    </source>
</evidence>
<keyword evidence="3 14" id="KW-0240">DNA-directed RNA polymerase</keyword>
<dbReference type="eggNOG" id="KOG0216">
    <property type="taxonomic scope" value="Eukaryota"/>
</dbReference>
<dbReference type="GO" id="GO:0003899">
    <property type="term" value="F:DNA-directed RNA polymerase activity"/>
    <property type="evidence" value="ECO:0007669"/>
    <property type="project" value="UniProtKB-EC"/>
</dbReference>
<keyword evidence="10" id="KW-0539">Nucleus</keyword>
<organism evidence="22 23">
    <name type="scientific">Spizellomyces punctatus (strain DAOM BR117)</name>
    <dbReference type="NCBI Taxonomy" id="645134"/>
    <lineage>
        <taxon>Eukaryota</taxon>
        <taxon>Fungi</taxon>
        <taxon>Fungi incertae sedis</taxon>
        <taxon>Chytridiomycota</taxon>
        <taxon>Chytridiomycota incertae sedis</taxon>
        <taxon>Chytridiomycetes</taxon>
        <taxon>Spizellomycetales</taxon>
        <taxon>Spizellomycetaceae</taxon>
        <taxon>Spizellomyces</taxon>
    </lineage>
</organism>
<evidence type="ECO:0000256" key="12">
    <source>
        <dbReference type="ARBA" id="ARBA00047768"/>
    </source>
</evidence>
<evidence type="ECO:0000256" key="11">
    <source>
        <dbReference type="ARBA" id="ARBA00025539"/>
    </source>
</evidence>
<dbReference type="Pfam" id="PF04565">
    <property type="entry name" value="RNA_pol_Rpb2_3"/>
    <property type="match status" value="1"/>
</dbReference>
<dbReference type="Proteomes" id="UP000053201">
    <property type="component" value="Unassembled WGS sequence"/>
</dbReference>
<dbReference type="Pfam" id="PF04563">
    <property type="entry name" value="RNA_pol_Rpb2_1"/>
    <property type="match status" value="1"/>
</dbReference>
<dbReference type="SUPFAM" id="SSF64484">
    <property type="entry name" value="beta and beta-prime subunits of DNA dependent RNA-polymerase"/>
    <property type="match status" value="1"/>
</dbReference>
<comment type="similarity">
    <text evidence="2 13">Belongs to the RNA polymerase beta chain family.</text>
</comment>
<dbReference type="FunFam" id="2.40.270.10:FF:000011">
    <property type="entry name" value="DNA-directed RNA polymerase subunit beta"/>
    <property type="match status" value="1"/>
</dbReference>
<evidence type="ECO:0000256" key="8">
    <source>
        <dbReference type="ARBA" id="ARBA00022833"/>
    </source>
</evidence>
<dbReference type="Gene3D" id="2.40.50.150">
    <property type="match status" value="1"/>
</dbReference>
<dbReference type="Gene3D" id="3.90.1800.10">
    <property type="entry name" value="RNA polymerase alpha subunit dimerisation domain"/>
    <property type="match status" value="1"/>
</dbReference>
<protein>
    <recommendedName>
        <fullName evidence="14">DNA-directed RNA polymerase subunit beta</fullName>
        <ecNumber evidence="14">2.7.7.6</ecNumber>
    </recommendedName>
</protein>
<evidence type="ECO:0000313" key="23">
    <source>
        <dbReference type="Proteomes" id="UP000053201"/>
    </source>
</evidence>
<dbReference type="Gene3D" id="3.90.1100.10">
    <property type="match status" value="2"/>
</dbReference>
<evidence type="ECO:0000256" key="2">
    <source>
        <dbReference type="ARBA" id="ARBA00006835"/>
    </source>
</evidence>
<evidence type="ECO:0000259" key="21">
    <source>
        <dbReference type="Pfam" id="PF06883"/>
    </source>
</evidence>
<feature type="domain" description="RNA polymerase Rpb2" evidence="20">
    <location>
        <begin position="538"/>
        <end position="602"/>
    </location>
</feature>
<evidence type="ECO:0000256" key="7">
    <source>
        <dbReference type="ARBA" id="ARBA00022771"/>
    </source>
</evidence>
<dbReference type="Pfam" id="PF06883">
    <property type="entry name" value="RNA_pol_Rpa2_4"/>
    <property type="match status" value="1"/>
</dbReference>
<evidence type="ECO:0000259" key="18">
    <source>
        <dbReference type="Pfam" id="PF04561"/>
    </source>
</evidence>
<dbReference type="InterPro" id="IPR037033">
    <property type="entry name" value="DNA-dir_RNAP_su2_hyb_sf"/>
</dbReference>
<proteinExistence type="inferred from homology"/>
<dbReference type="GO" id="GO:0000428">
    <property type="term" value="C:DNA-directed RNA polymerase complex"/>
    <property type="evidence" value="ECO:0007669"/>
    <property type="project" value="UniProtKB-KW"/>
</dbReference>